<gene>
    <name evidence="1" type="ORF">K3G22_06500</name>
</gene>
<protein>
    <submittedName>
        <fullName evidence="1">Uncharacterized protein</fullName>
    </submittedName>
</protein>
<accession>A0ABX8XFS3</accession>
<proteinExistence type="predicted"/>
<dbReference type="RefSeq" id="WP_128090125.1">
    <property type="nucleotide sequence ID" value="NZ_CP028435.1"/>
</dbReference>
<sequence length="89" mass="9729">MPILTKSLIHKSALNSFCTKARQLSYVHYVLIVIASPVTRREYIHIGSTAASMPPTVTGATMPILTNPIAVHLAKKQLPQSLFRSSKGK</sequence>
<keyword evidence="2" id="KW-1185">Reference proteome</keyword>
<dbReference type="EMBL" id="CP080635">
    <property type="protein sequence ID" value="QYX74058.1"/>
    <property type="molecule type" value="Genomic_DNA"/>
</dbReference>
<evidence type="ECO:0000313" key="2">
    <source>
        <dbReference type="Proteomes" id="UP000827084"/>
    </source>
</evidence>
<dbReference type="Proteomes" id="UP000827084">
    <property type="component" value="Chromosome"/>
</dbReference>
<dbReference type="GeneID" id="67442894"/>
<name>A0ABX8XFS3_SHEPU</name>
<reference evidence="1 2" key="1">
    <citation type="submission" date="2021-08" db="EMBL/GenBank/DDBJ databases">
        <title>Shewanella putrefaciens YZ-J, complete genome.</title>
        <authorList>
            <person name="Yi Z."/>
        </authorList>
    </citation>
    <scope>NUCLEOTIDE SEQUENCE [LARGE SCALE GENOMIC DNA]</scope>
    <source>
        <strain evidence="1 2">YZ-J</strain>
    </source>
</reference>
<evidence type="ECO:0000313" key="1">
    <source>
        <dbReference type="EMBL" id="QYX74058.1"/>
    </source>
</evidence>
<organism evidence="1 2">
    <name type="scientific">Shewanella putrefaciens</name>
    <name type="common">Pseudomonas putrefaciens</name>
    <dbReference type="NCBI Taxonomy" id="24"/>
    <lineage>
        <taxon>Bacteria</taxon>
        <taxon>Pseudomonadati</taxon>
        <taxon>Pseudomonadota</taxon>
        <taxon>Gammaproteobacteria</taxon>
        <taxon>Alteromonadales</taxon>
        <taxon>Shewanellaceae</taxon>
        <taxon>Shewanella</taxon>
    </lineage>
</organism>